<dbReference type="CDD" id="cd06588">
    <property type="entry name" value="PhnB_like"/>
    <property type="match status" value="2"/>
</dbReference>
<keyword evidence="2" id="KW-0489">Methyltransferase</keyword>
<dbReference type="Pfam" id="PF06983">
    <property type="entry name" value="3-dmu-9_3-mt"/>
    <property type="match status" value="2"/>
</dbReference>
<sequence length="297" mass="33368">MSQVIIPSLWFDHVARGAVDFYLDVFPDARQTHIAHYPAEGLPDFQQEFAGEVLEIGFSIDGFEFSAINAGPEFAINPSISFMLNFDPSTMPDARDRLDALWARLIDGGSALMDLDSYDWSARYGWLQDRFGVNWQLMLTDPAGEPRPFVIPQFMFPYRSARAHEALQYWTSVFPDARQGTVVGYQPDQGQPDGTILFSDFQLAGQWFSAMDSGAQLPEGFDFNEAVSLTVQCADQAEIDHFWQALSAVPEAEQCGWCKDRFGVSWQVVPAAMEELMARPGAYQKMLAMKKLVIADF</sequence>
<dbReference type="AlphaFoldDB" id="A0A068VUD8"/>
<keyword evidence="2" id="KW-0830">Ubiquinone</keyword>
<reference evidence="2" key="1">
    <citation type="submission" date="2014-08" db="EMBL/GenBank/DDBJ databases">
        <authorList>
            <person name="Falentin Helene"/>
        </authorList>
    </citation>
    <scope>NUCLEOTIDE SEQUENCE</scope>
</reference>
<gene>
    <name evidence="2" type="primary">ubiG</name>
    <name evidence="2" type="ORF">PFCIRM138_09455</name>
</gene>
<evidence type="ECO:0000259" key="1">
    <source>
        <dbReference type="Pfam" id="PF06983"/>
    </source>
</evidence>
<dbReference type="Gene3D" id="3.30.720.100">
    <property type="match status" value="1"/>
</dbReference>
<feature type="domain" description="PhnB-like" evidence="1">
    <location>
        <begin position="151"/>
        <end position="269"/>
    </location>
</feature>
<protein>
    <submittedName>
        <fullName evidence="2">3-demethylubiquinone-9 3-O-methyltransferase</fullName>
        <ecNumber evidence="2">2.1.1.64</ecNumber>
    </submittedName>
</protein>
<dbReference type="InterPro" id="IPR028973">
    <property type="entry name" value="PhnB-like"/>
</dbReference>
<dbReference type="EMBL" id="LM676420">
    <property type="protein sequence ID" value="CEP26717.1"/>
    <property type="molecule type" value="Genomic_DNA"/>
</dbReference>
<dbReference type="Gene3D" id="3.30.720.110">
    <property type="match status" value="1"/>
</dbReference>
<accession>A0A068VUD8</accession>
<evidence type="ECO:0000313" key="2">
    <source>
        <dbReference type="EMBL" id="CEP26717.1"/>
    </source>
</evidence>
<dbReference type="GO" id="GO:0032259">
    <property type="term" value="P:methylation"/>
    <property type="evidence" value="ECO:0007669"/>
    <property type="project" value="UniProtKB-KW"/>
</dbReference>
<dbReference type="PANTHER" id="PTHR33990">
    <property type="entry name" value="PROTEIN YJDN-RELATED"/>
    <property type="match status" value="1"/>
</dbReference>
<organism evidence="2">
    <name type="scientific">Propionibacterium freudenreichii subsp. freudenreichii</name>
    <dbReference type="NCBI Taxonomy" id="66712"/>
    <lineage>
        <taxon>Bacteria</taxon>
        <taxon>Bacillati</taxon>
        <taxon>Actinomycetota</taxon>
        <taxon>Actinomycetes</taxon>
        <taxon>Propionibacteriales</taxon>
        <taxon>Propionibacteriaceae</taxon>
        <taxon>Propionibacterium</taxon>
    </lineage>
</organism>
<dbReference type="InterPro" id="IPR029068">
    <property type="entry name" value="Glyas_Bleomycin-R_OHBP_Dase"/>
</dbReference>
<dbReference type="GeneID" id="61221721"/>
<dbReference type="EC" id="2.1.1.64" evidence="2"/>
<dbReference type="GO" id="GO:0061542">
    <property type="term" value="F:3-demethylubiquinol 3-O-methyltransferase activity"/>
    <property type="evidence" value="ECO:0007669"/>
    <property type="project" value="UniProtKB-EC"/>
</dbReference>
<dbReference type="SUPFAM" id="SSF54593">
    <property type="entry name" value="Glyoxalase/Bleomycin resistance protein/Dihydroxybiphenyl dioxygenase"/>
    <property type="match status" value="2"/>
</dbReference>
<dbReference type="RefSeq" id="WP_013161512.1">
    <property type="nucleotide sequence ID" value="NZ_HG975504.1"/>
</dbReference>
<keyword evidence="2" id="KW-0808">Transferase</keyword>
<dbReference type="Gene3D" id="3.10.180.10">
    <property type="entry name" value="2,3-Dihydroxybiphenyl 1,2-Dioxygenase, domain 1"/>
    <property type="match status" value="1"/>
</dbReference>
<feature type="domain" description="PhnB-like" evidence="1">
    <location>
        <begin position="4"/>
        <end position="137"/>
    </location>
</feature>
<proteinExistence type="predicted"/>
<name>A0A068VUD8_PROFF</name>